<dbReference type="InterPro" id="IPR033889">
    <property type="entry name" value="LanC"/>
</dbReference>
<name>A0ABP4U1B8_9ACTN</name>
<dbReference type="CDD" id="cd04793">
    <property type="entry name" value="LanC"/>
    <property type="match status" value="1"/>
</dbReference>
<accession>A0ABP4U1B8</accession>
<gene>
    <name evidence="1" type="ORF">GCM10009745_48090</name>
</gene>
<dbReference type="Proteomes" id="UP001500280">
    <property type="component" value="Unassembled WGS sequence"/>
</dbReference>
<dbReference type="SUPFAM" id="SSF158745">
    <property type="entry name" value="LanC-like"/>
    <property type="match status" value="1"/>
</dbReference>
<dbReference type="PRINTS" id="PR01950">
    <property type="entry name" value="LANCSUPER"/>
</dbReference>
<comment type="caution">
    <text evidence="1">The sequence shown here is derived from an EMBL/GenBank/DDBJ whole genome shotgun (WGS) entry which is preliminary data.</text>
</comment>
<sequence length="385" mass="41176">MTMQQLVSDAARQSLGRGAAGQALFCIEQARAGEGSWPKAHEHVMRMSAAPISAHATSGLFQGAPAIAYVLASAEQAAYEPALSTLDSYIDKLTRERVRQGHQRIDSGLPPHLREFDLLSGLTGLGVYQLRRRCGDDVLTEVLHYLVRLCQPLTSDGLPGWWTANDTADLPSGHWPGGHGNFGVAHGISGPLALMALAARHGIQVAGQLDAIHAICSWLDRWQQGDGEAAWWPGTITTHEFESKRLGHLGPQRPSWCYGTPGIARAQQLAGIALNDTERQHLAESVLHGCITDASQLAQLSDTSLCHGWAGLTQATRRVTADAGPDSPLVSALPELVLRLNELVRADESQGRAELLEGSSGVRLVQVSVASAVESVWDACLLLSG</sequence>
<reference evidence="2" key="1">
    <citation type="journal article" date="2019" name="Int. J. Syst. Evol. Microbiol.">
        <title>The Global Catalogue of Microorganisms (GCM) 10K type strain sequencing project: providing services to taxonomists for standard genome sequencing and annotation.</title>
        <authorList>
            <consortium name="The Broad Institute Genomics Platform"/>
            <consortium name="The Broad Institute Genome Sequencing Center for Infectious Disease"/>
            <person name="Wu L."/>
            <person name="Ma J."/>
        </authorList>
    </citation>
    <scope>NUCLEOTIDE SEQUENCE [LARGE SCALE GENOMIC DNA]</scope>
    <source>
        <strain evidence="2">JCM 14307</strain>
    </source>
</reference>
<dbReference type="SMART" id="SM01260">
    <property type="entry name" value="LANC_like"/>
    <property type="match status" value="1"/>
</dbReference>
<proteinExistence type="predicted"/>
<keyword evidence="2" id="KW-1185">Reference proteome</keyword>
<dbReference type="RefSeq" id="WP_344156093.1">
    <property type="nucleotide sequence ID" value="NZ_BAAANF010000017.1"/>
</dbReference>
<protein>
    <submittedName>
        <fullName evidence="1">Lanthionine synthetase C family protein</fullName>
    </submittedName>
</protein>
<organism evidence="1 2">
    <name type="scientific">Kribbella yunnanensis</name>
    <dbReference type="NCBI Taxonomy" id="190194"/>
    <lineage>
        <taxon>Bacteria</taxon>
        <taxon>Bacillati</taxon>
        <taxon>Actinomycetota</taxon>
        <taxon>Actinomycetes</taxon>
        <taxon>Propionibacteriales</taxon>
        <taxon>Kribbellaceae</taxon>
        <taxon>Kribbella</taxon>
    </lineage>
</organism>
<dbReference type="Pfam" id="PF05147">
    <property type="entry name" value="LANC_like"/>
    <property type="match status" value="1"/>
</dbReference>
<evidence type="ECO:0000313" key="1">
    <source>
        <dbReference type="EMBL" id="GAA1696418.1"/>
    </source>
</evidence>
<dbReference type="Gene3D" id="1.50.10.20">
    <property type="match status" value="1"/>
</dbReference>
<dbReference type="InterPro" id="IPR007822">
    <property type="entry name" value="LANC-like"/>
</dbReference>
<evidence type="ECO:0000313" key="2">
    <source>
        <dbReference type="Proteomes" id="UP001500280"/>
    </source>
</evidence>
<dbReference type="PRINTS" id="PR01955">
    <property type="entry name" value="LANCFRANKIA"/>
</dbReference>
<dbReference type="EMBL" id="BAAANF010000017">
    <property type="protein sequence ID" value="GAA1696418.1"/>
    <property type="molecule type" value="Genomic_DNA"/>
</dbReference>